<evidence type="ECO:0000313" key="2">
    <source>
        <dbReference type="Proteomes" id="UP000471435"/>
    </source>
</evidence>
<sequence>MQQLRLHPECAAGPIASVEAVIEATERGCKARFRLNGDITRIKIPVHAGSERTDFLWKTTCFEIFWQPHGGAYYREFNLSPSSRWACYDFDDFRLNSRDAPVDAIAISCSHDHTSLWLETEIASKLPLPAKVALNAIVEDQDGNIQFWALDFSGGKAEFHSEVCRVIELNGANQ</sequence>
<gene>
    <name evidence="1" type="ORF">GRI43_04555</name>
</gene>
<dbReference type="EMBL" id="WTYP01000001">
    <property type="protein sequence ID" value="MXP46666.1"/>
    <property type="molecule type" value="Genomic_DNA"/>
</dbReference>
<evidence type="ECO:0008006" key="3">
    <source>
        <dbReference type="Google" id="ProtNLM"/>
    </source>
</evidence>
<reference evidence="1 2" key="1">
    <citation type="submission" date="2019-12" db="EMBL/GenBank/DDBJ databases">
        <title>Genomic-based taxomic classification of the family Erythrobacteraceae.</title>
        <authorList>
            <person name="Xu L."/>
        </authorList>
    </citation>
    <scope>NUCLEOTIDE SEQUENCE [LARGE SCALE GENOMIC DNA]</scope>
    <source>
        <strain evidence="1 2">SW-109</strain>
    </source>
</reference>
<dbReference type="AlphaFoldDB" id="A0A6I4V0P6"/>
<proteinExistence type="predicted"/>
<keyword evidence="2" id="KW-1185">Reference proteome</keyword>
<name>A0A6I4V0P6_9SPHN</name>
<organism evidence="1 2">
    <name type="scientific">Pontixanthobacter luteolus</name>
    <dbReference type="NCBI Taxonomy" id="295089"/>
    <lineage>
        <taxon>Bacteria</taxon>
        <taxon>Pseudomonadati</taxon>
        <taxon>Pseudomonadota</taxon>
        <taxon>Alphaproteobacteria</taxon>
        <taxon>Sphingomonadales</taxon>
        <taxon>Erythrobacteraceae</taxon>
        <taxon>Pontixanthobacter</taxon>
    </lineage>
</organism>
<comment type="caution">
    <text evidence="1">The sequence shown here is derived from an EMBL/GenBank/DDBJ whole genome shotgun (WGS) entry which is preliminary data.</text>
</comment>
<accession>A0A6I4V0P6</accession>
<evidence type="ECO:0000313" key="1">
    <source>
        <dbReference type="EMBL" id="MXP46666.1"/>
    </source>
</evidence>
<dbReference type="Proteomes" id="UP000471435">
    <property type="component" value="Unassembled WGS sequence"/>
</dbReference>
<protein>
    <recommendedName>
        <fullName evidence="3">DOMON-like domain-containing protein</fullName>
    </recommendedName>
</protein>
<dbReference type="OrthoDB" id="190583at2"/>